<gene>
    <name evidence="10" type="ORF">C7378_3414</name>
</gene>
<keyword evidence="4" id="KW-0472">Membrane</keyword>
<feature type="domain" description="AMP-dependent synthetase/ligase" evidence="8">
    <location>
        <begin position="146"/>
        <end position="321"/>
    </location>
</feature>
<dbReference type="GO" id="GO:0004467">
    <property type="term" value="F:long-chain fatty acid-CoA ligase activity"/>
    <property type="evidence" value="ECO:0007669"/>
    <property type="project" value="UniProtKB-EC"/>
</dbReference>
<dbReference type="AlphaFoldDB" id="A0A4R1KXS8"/>
<dbReference type="Gene3D" id="3.30.300.30">
    <property type="match status" value="1"/>
</dbReference>
<dbReference type="PROSITE" id="PS00455">
    <property type="entry name" value="AMP_BINDING"/>
    <property type="match status" value="1"/>
</dbReference>
<dbReference type="EMBL" id="SMGK01000007">
    <property type="protein sequence ID" value="TCK70256.1"/>
    <property type="molecule type" value="Genomic_DNA"/>
</dbReference>
<keyword evidence="11" id="KW-1185">Reference proteome</keyword>
<evidence type="ECO:0000256" key="3">
    <source>
        <dbReference type="ARBA" id="ARBA00022598"/>
    </source>
</evidence>
<accession>A0A4R1KXS8</accession>
<dbReference type="RefSeq" id="WP_131999258.1">
    <property type="nucleotide sequence ID" value="NZ_SMGK01000007.1"/>
</dbReference>
<reference evidence="10 11" key="1">
    <citation type="submission" date="2019-03" db="EMBL/GenBank/DDBJ databases">
        <title>Genomic Encyclopedia of Type Strains, Phase IV (KMG-IV): sequencing the most valuable type-strain genomes for metagenomic binning, comparative biology and taxonomic classification.</title>
        <authorList>
            <person name="Goeker M."/>
        </authorList>
    </citation>
    <scope>NUCLEOTIDE SEQUENCE [LARGE SCALE GENOMIC DNA]</scope>
    <source>
        <strain evidence="10 11">DSM 103428</strain>
    </source>
</reference>
<evidence type="ECO:0000259" key="9">
    <source>
        <dbReference type="Pfam" id="PF13193"/>
    </source>
</evidence>
<dbReference type="GO" id="GO:0016020">
    <property type="term" value="C:membrane"/>
    <property type="evidence" value="ECO:0007669"/>
    <property type="project" value="UniProtKB-SubCell"/>
</dbReference>
<evidence type="ECO:0000256" key="6">
    <source>
        <dbReference type="ARBA" id="ARBA00039545"/>
    </source>
</evidence>
<comment type="subcellular location">
    <subcellularLocation>
        <location evidence="1">Membrane</location>
        <topology evidence="1">Peripheral membrane protein</topology>
    </subcellularLocation>
</comment>
<dbReference type="InterPro" id="IPR042099">
    <property type="entry name" value="ANL_N_sf"/>
</dbReference>
<proteinExistence type="predicted"/>
<name>A0A4R1KXS8_9BACT</name>
<keyword evidence="3 10" id="KW-0436">Ligase</keyword>
<feature type="domain" description="AMP-binding enzyme C-terminal" evidence="9">
    <location>
        <begin position="382"/>
        <end position="464"/>
    </location>
</feature>
<evidence type="ECO:0000259" key="8">
    <source>
        <dbReference type="Pfam" id="PF00501"/>
    </source>
</evidence>
<protein>
    <recommendedName>
        <fullName evidence="6">Long-chain-fatty-acid--CoA ligase</fullName>
        <ecNumber evidence="5">6.2.1.3</ecNumber>
    </recommendedName>
    <alternativeName>
        <fullName evidence="7">Long-chain acyl-CoA synthetase</fullName>
    </alternativeName>
</protein>
<dbReference type="SUPFAM" id="SSF56801">
    <property type="entry name" value="Acetyl-CoA synthetase-like"/>
    <property type="match status" value="1"/>
</dbReference>
<dbReference type="Gene3D" id="3.40.50.12780">
    <property type="entry name" value="N-terminal domain of ligase-like"/>
    <property type="match status" value="1"/>
</dbReference>
<evidence type="ECO:0000256" key="4">
    <source>
        <dbReference type="ARBA" id="ARBA00023136"/>
    </source>
</evidence>
<comment type="caution">
    <text evidence="10">The sequence shown here is derived from an EMBL/GenBank/DDBJ whole genome shotgun (WGS) entry which is preliminary data.</text>
</comment>
<dbReference type="OrthoDB" id="9803968at2"/>
<comment type="pathway">
    <text evidence="2">Lipid metabolism; fatty acid beta-oxidation.</text>
</comment>
<dbReference type="InterPro" id="IPR050237">
    <property type="entry name" value="ATP-dep_AMP-bd_enzyme"/>
</dbReference>
<dbReference type="CDD" id="cd04433">
    <property type="entry name" value="AFD_class_I"/>
    <property type="match status" value="1"/>
</dbReference>
<dbReference type="InterPro" id="IPR020845">
    <property type="entry name" value="AMP-binding_CS"/>
</dbReference>
<evidence type="ECO:0000256" key="5">
    <source>
        <dbReference type="ARBA" id="ARBA00026121"/>
    </source>
</evidence>
<dbReference type="PANTHER" id="PTHR43767">
    <property type="entry name" value="LONG-CHAIN-FATTY-ACID--COA LIGASE"/>
    <property type="match status" value="1"/>
</dbReference>
<dbReference type="EC" id="6.2.1.3" evidence="5"/>
<dbReference type="Pfam" id="PF13193">
    <property type="entry name" value="AMP-binding_C"/>
    <property type="match status" value="1"/>
</dbReference>
<dbReference type="Pfam" id="PF00501">
    <property type="entry name" value="AMP-binding"/>
    <property type="match status" value="1"/>
</dbReference>
<dbReference type="InterPro" id="IPR045851">
    <property type="entry name" value="AMP-bd_C_sf"/>
</dbReference>
<evidence type="ECO:0000256" key="2">
    <source>
        <dbReference type="ARBA" id="ARBA00005005"/>
    </source>
</evidence>
<evidence type="ECO:0000313" key="10">
    <source>
        <dbReference type="EMBL" id="TCK70256.1"/>
    </source>
</evidence>
<dbReference type="InterPro" id="IPR000873">
    <property type="entry name" value="AMP-dep_synth/lig_dom"/>
</dbReference>
<dbReference type="Proteomes" id="UP000295210">
    <property type="component" value="Unassembled WGS sequence"/>
</dbReference>
<evidence type="ECO:0000256" key="1">
    <source>
        <dbReference type="ARBA" id="ARBA00004170"/>
    </source>
</evidence>
<evidence type="ECO:0000313" key="11">
    <source>
        <dbReference type="Proteomes" id="UP000295210"/>
    </source>
</evidence>
<sequence length="470" mass="50836">MRPAQGSHNKSTSLFEALSAVDKHSDPLIVDANASITLSNLVSGSALFGRGDELCGRSVLVATTNQFTTASALIELDGVARRIVLCPPDLPIEHLPYVMDTAAVDGIVSDRTALQYGSPRPLYFSPCSPTVEPAKCERNACYKTEWILLTSGTTGIPKLVVHSLASLAGAIGPPNMSPEPIVWSTFYDIRRYGGLQIFIRAIFAGASLVLSNAQESPAAFLTRAARLGVTHISGTPSQWRRALMSPAACFISPKYIRLSGEIVDQPILNSLHSAYPHAQISHAFASTEAGVAFEVNDGFAGIPPETIMCTPFVEMKVKDNSLRIRSARTASRYLGNNVSALLDEEGFVDTGDLLELREGRYHFIGRRDGVINVGGLKVHPEEIEAVINRHPAVQGSIVRTKKNPMTGAMVIADVVLDRVNACLDEDVRELREDILLRCRESLSSYKVPAAINFISSLSIAESGKVLRRNA</sequence>
<organism evidence="10 11">
    <name type="scientific">Acidipila rosea</name>
    <dbReference type="NCBI Taxonomy" id="768535"/>
    <lineage>
        <taxon>Bacteria</taxon>
        <taxon>Pseudomonadati</taxon>
        <taxon>Acidobacteriota</taxon>
        <taxon>Terriglobia</taxon>
        <taxon>Terriglobales</taxon>
        <taxon>Acidobacteriaceae</taxon>
        <taxon>Acidipila</taxon>
    </lineage>
</organism>
<dbReference type="InterPro" id="IPR025110">
    <property type="entry name" value="AMP-bd_C"/>
</dbReference>
<evidence type="ECO:0000256" key="7">
    <source>
        <dbReference type="ARBA" id="ARBA00042773"/>
    </source>
</evidence>
<dbReference type="PANTHER" id="PTHR43767:SF8">
    <property type="entry name" value="LONG-CHAIN-FATTY-ACID--COA LIGASE"/>
    <property type="match status" value="1"/>
</dbReference>